<name>A0A2W2BL00_9HYPH</name>
<evidence type="ECO:0000313" key="8">
    <source>
        <dbReference type="Proteomes" id="UP000248795"/>
    </source>
</evidence>
<feature type="transmembrane region" description="Helical" evidence="5">
    <location>
        <begin position="42"/>
        <end position="62"/>
    </location>
</feature>
<keyword evidence="4 5" id="KW-0472">Membrane</keyword>
<feature type="transmembrane region" description="Helical" evidence="5">
    <location>
        <begin position="133"/>
        <end position="153"/>
    </location>
</feature>
<reference evidence="8" key="1">
    <citation type="submission" date="2018-06" db="EMBL/GenBank/DDBJ databases">
        <title>Aestuariibacter litoralis strain KCTC 52945T.</title>
        <authorList>
            <person name="Li X."/>
            <person name="Salam N."/>
            <person name="Li J.-L."/>
            <person name="Chen Y.-M."/>
            <person name="Yang Z.-W."/>
            <person name="Zhang L.-Y."/>
            <person name="Han M.-X."/>
            <person name="Xiao M."/>
            <person name="Li W.-J."/>
        </authorList>
    </citation>
    <scope>NUCLEOTIDE SEQUENCE [LARGE SCALE GENOMIC DNA]</scope>
    <source>
        <strain evidence="8">KCTC 52945</strain>
    </source>
</reference>
<evidence type="ECO:0000256" key="1">
    <source>
        <dbReference type="ARBA" id="ARBA00004141"/>
    </source>
</evidence>
<feature type="transmembrane region" description="Helical" evidence="5">
    <location>
        <begin position="250"/>
        <end position="268"/>
    </location>
</feature>
<feature type="domain" description="EamA" evidence="6">
    <location>
        <begin position="163"/>
        <end position="291"/>
    </location>
</feature>
<organism evidence="7 8">
    <name type="scientific">Aestuariivirga litoralis</name>
    <dbReference type="NCBI Taxonomy" id="2650924"/>
    <lineage>
        <taxon>Bacteria</taxon>
        <taxon>Pseudomonadati</taxon>
        <taxon>Pseudomonadota</taxon>
        <taxon>Alphaproteobacteria</taxon>
        <taxon>Hyphomicrobiales</taxon>
        <taxon>Aestuariivirgaceae</taxon>
        <taxon>Aestuariivirga</taxon>
    </lineage>
</organism>
<evidence type="ECO:0000313" key="7">
    <source>
        <dbReference type="EMBL" id="PZF76919.1"/>
    </source>
</evidence>
<dbReference type="GO" id="GO:0016020">
    <property type="term" value="C:membrane"/>
    <property type="evidence" value="ECO:0007669"/>
    <property type="project" value="UniProtKB-SubCell"/>
</dbReference>
<comment type="caution">
    <text evidence="7">The sequence shown here is derived from an EMBL/GenBank/DDBJ whole genome shotgun (WGS) entry which is preliminary data.</text>
</comment>
<evidence type="ECO:0000256" key="5">
    <source>
        <dbReference type="SAM" id="Phobius"/>
    </source>
</evidence>
<dbReference type="InterPro" id="IPR000620">
    <property type="entry name" value="EamA_dom"/>
</dbReference>
<gene>
    <name evidence="7" type="ORF">DK847_10690</name>
</gene>
<dbReference type="EMBL" id="QKVK01000004">
    <property type="protein sequence ID" value="PZF76919.1"/>
    <property type="molecule type" value="Genomic_DNA"/>
</dbReference>
<dbReference type="InterPro" id="IPR037185">
    <property type="entry name" value="EmrE-like"/>
</dbReference>
<sequence length="318" mass="33927">MPSTHALRHPTLIDLLKIVLLGAIWGSAFLAIKLSVHETGPLWLVMIRVAIAFLPIALFAWWRQDPLPPTLHDWAVIVAMSLLNTVGPFFLISWAELHIPAGVTSLIMGVGPLATMVAAHFTTPDDRFTGGKIIGMVLGFAGLALVVAPELSQGIGFDALAYAAVWTGMLCYVAAGTLIRFVRRTSVPMMTAVNMGVAVIALLPLVTLAHDPLPRLSGTAMLAALYLGLVCTGLAYLLRANITVTVGQSFMSMASYFMPVSGVLLAWAVLGEPITWHILAALACVVAGFLVSRRRPATATSADSARRTSRRPPARRTG</sequence>
<dbReference type="SUPFAM" id="SSF103481">
    <property type="entry name" value="Multidrug resistance efflux transporter EmrE"/>
    <property type="match status" value="2"/>
</dbReference>
<evidence type="ECO:0000256" key="4">
    <source>
        <dbReference type="ARBA" id="ARBA00023136"/>
    </source>
</evidence>
<dbReference type="Pfam" id="PF00892">
    <property type="entry name" value="EamA"/>
    <property type="match status" value="2"/>
</dbReference>
<feature type="transmembrane region" description="Helical" evidence="5">
    <location>
        <begin position="216"/>
        <end position="238"/>
    </location>
</feature>
<keyword evidence="8" id="KW-1185">Reference proteome</keyword>
<proteinExistence type="predicted"/>
<dbReference type="AlphaFoldDB" id="A0A2W2BL00"/>
<evidence type="ECO:0000256" key="3">
    <source>
        <dbReference type="ARBA" id="ARBA00022989"/>
    </source>
</evidence>
<dbReference type="InterPro" id="IPR050638">
    <property type="entry name" value="AA-Vitamin_Transporters"/>
</dbReference>
<accession>A0A2W2BL00</accession>
<comment type="subcellular location">
    <subcellularLocation>
        <location evidence="1">Membrane</location>
        <topology evidence="1">Multi-pass membrane protein</topology>
    </subcellularLocation>
</comment>
<feature type="transmembrane region" description="Helical" evidence="5">
    <location>
        <begin position="274"/>
        <end position="291"/>
    </location>
</feature>
<dbReference type="Proteomes" id="UP000248795">
    <property type="component" value="Unassembled WGS sequence"/>
</dbReference>
<feature type="transmembrane region" description="Helical" evidence="5">
    <location>
        <begin position="12"/>
        <end position="36"/>
    </location>
</feature>
<feature type="transmembrane region" description="Helical" evidence="5">
    <location>
        <begin position="101"/>
        <end position="121"/>
    </location>
</feature>
<dbReference type="PANTHER" id="PTHR32322:SF9">
    <property type="entry name" value="AMINO-ACID METABOLITE EFFLUX PUMP-RELATED"/>
    <property type="match status" value="1"/>
</dbReference>
<dbReference type="RefSeq" id="WP_111198484.1">
    <property type="nucleotide sequence ID" value="NZ_QKVK01000004.1"/>
</dbReference>
<protein>
    <submittedName>
        <fullName evidence="7">EamA/RhaT family transporter</fullName>
    </submittedName>
</protein>
<evidence type="ECO:0000259" key="6">
    <source>
        <dbReference type="Pfam" id="PF00892"/>
    </source>
</evidence>
<keyword evidence="2 5" id="KW-0812">Transmembrane</keyword>
<feature type="transmembrane region" description="Helical" evidence="5">
    <location>
        <begin position="191"/>
        <end position="210"/>
    </location>
</feature>
<evidence type="ECO:0000256" key="2">
    <source>
        <dbReference type="ARBA" id="ARBA00022692"/>
    </source>
</evidence>
<keyword evidence="3 5" id="KW-1133">Transmembrane helix</keyword>
<feature type="domain" description="EamA" evidence="6">
    <location>
        <begin position="16"/>
        <end position="147"/>
    </location>
</feature>
<dbReference type="PANTHER" id="PTHR32322">
    <property type="entry name" value="INNER MEMBRANE TRANSPORTER"/>
    <property type="match status" value="1"/>
</dbReference>
<feature type="transmembrane region" description="Helical" evidence="5">
    <location>
        <begin position="159"/>
        <end position="179"/>
    </location>
</feature>
<feature type="transmembrane region" description="Helical" evidence="5">
    <location>
        <begin position="74"/>
        <end position="95"/>
    </location>
</feature>